<feature type="region of interest" description="Disordered" evidence="1">
    <location>
        <begin position="209"/>
        <end position="268"/>
    </location>
</feature>
<keyword evidence="3" id="KW-1185">Reference proteome</keyword>
<protein>
    <submittedName>
        <fullName evidence="2">Uncharacterized protein</fullName>
    </submittedName>
</protein>
<comment type="caution">
    <text evidence="2">The sequence shown here is derived from an EMBL/GenBank/DDBJ whole genome shotgun (WGS) entry which is preliminary data.</text>
</comment>
<dbReference type="EMBL" id="BQNB010011267">
    <property type="protein sequence ID" value="GJS88369.1"/>
    <property type="molecule type" value="Genomic_DNA"/>
</dbReference>
<organism evidence="2 3">
    <name type="scientific">Tanacetum coccineum</name>
    <dbReference type="NCBI Taxonomy" id="301880"/>
    <lineage>
        <taxon>Eukaryota</taxon>
        <taxon>Viridiplantae</taxon>
        <taxon>Streptophyta</taxon>
        <taxon>Embryophyta</taxon>
        <taxon>Tracheophyta</taxon>
        <taxon>Spermatophyta</taxon>
        <taxon>Magnoliopsida</taxon>
        <taxon>eudicotyledons</taxon>
        <taxon>Gunneridae</taxon>
        <taxon>Pentapetalae</taxon>
        <taxon>asterids</taxon>
        <taxon>campanulids</taxon>
        <taxon>Asterales</taxon>
        <taxon>Asteraceae</taxon>
        <taxon>Asteroideae</taxon>
        <taxon>Anthemideae</taxon>
        <taxon>Anthemidinae</taxon>
        <taxon>Tanacetum</taxon>
    </lineage>
</organism>
<evidence type="ECO:0000313" key="2">
    <source>
        <dbReference type="EMBL" id="GJS88369.1"/>
    </source>
</evidence>
<evidence type="ECO:0000313" key="3">
    <source>
        <dbReference type="Proteomes" id="UP001151760"/>
    </source>
</evidence>
<sequence>MAESSNPQQEENPPFEHASQVSFNIEDITFNTKNEVALLYPEYDNKDYFKVVSDFISKCCIREAFTISPTQYKEYLSEFWYSAKTVKNSRIWFLTPTGGIIGEVGVNSFWDAIGAHYLDYSSSYVAAPSTEIIRKWFPSIGYGEAVEAKGTLKKSLLPPSSALDSNPSQLSATTTVVAELHKEYQQAAGASTIIHSKSASEYDISAKSKAGADSETSAPKDSISQTIGNDEGPNKLSLDHISAGASKTTQKTEEEVTKSSNLSSSDKTQKEIKLEDLSKLVKNVHIDFMDIDFQDDLVIIIDASEEEEDELKKNKAEAEVALLSAQPSFPSIAQLTELLVKSLTPEFSKDLSAYDFSSSLPTKLKELPSKFTDITGEVKDLKKNVHDLEIKLPRDLKEIPNKLKAEFLSVPTQIQAIQAKLKTLDALSNLLNKATQALNKFA</sequence>
<accession>A0ABQ4ZDT7</accession>
<reference evidence="2" key="2">
    <citation type="submission" date="2022-01" db="EMBL/GenBank/DDBJ databases">
        <authorList>
            <person name="Yamashiro T."/>
            <person name="Shiraishi A."/>
            <person name="Satake H."/>
            <person name="Nakayama K."/>
        </authorList>
    </citation>
    <scope>NUCLEOTIDE SEQUENCE</scope>
</reference>
<evidence type="ECO:0000256" key="1">
    <source>
        <dbReference type="SAM" id="MobiDB-lite"/>
    </source>
</evidence>
<feature type="compositionally biased region" description="Polar residues" evidence="1">
    <location>
        <begin position="214"/>
        <end position="228"/>
    </location>
</feature>
<proteinExistence type="predicted"/>
<name>A0ABQ4ZDT7_9ASTR</name>
<reference evidence="2" key="1">
    <citation type="journal article" date="2022" name="Int. J. Mol. Sci.">
        <title>Draft Genome of Tanacetum Coccineum: Genomic Comparison of Closely Related Tanacetum-Family Plants.</title>
        <authorList>
            <person name="Yamashiro T."/>
            <person name="Shiraishi A."/>
            <person name="Nakayama K."/>
            <person name="Satake H."/>
        </authorList>
    </citation>
    <scope>NUCLEOTIDE SEQUENCE</scope>
</reference>
<gene>
    <name evidence="2" type="ORF">Tco_0771005</name>
</gene>
<dbReference type="Proteomes" id="UP001151760">
    <property type="component" value="Unassembled WGS sequence"/>
</dbReference>